<protein>
    <submittedName>
        <fullName evidence="3">Unannotated protein</fullName>
    </submittedName>
</protein>
<feature type="region of interest" description="Disordered" evidence="1">
    <location>
        <begin position="76"/>
        <end position="110"/>
    </location>
</feature>
<dbReference type="Pfam" id="PF00011">
    <property type="entry name" value="HSP20"/>
    <property type="match status" value="1"/>
</dbReference>
<dbReference type="EMBL" id="CAEZSR010000142">
    <property type="protein sequence ID" value="CAB4579428.1"/>
    <property type="molecule type" value="Genomic_DNA"/>
</dbReference>
<evidence type="ECO:0000259" key="2">
    <source>
        <dbReference type="PROSITE" id="PS01031"/>
    </source>
</evidence>
<dbReference type="InterPro" id="IPR031107">
    <property type="entry name" value="Small_HSP"/>
</dbReference>
<name>A0A6J6F3K8_9ZZZZ</name>
<accession>A0A6J6F3K8</accession>
<dbReference type="CDD" id="cd06464">
    <property type="entry name" value="ACD_sHsps-like"/>
    <property type="match status" value="1"/>
</dbReference>
<proteinExistence type="predicted"/>
<dbReference type="PANTHER" id="PTHR11527">
    <property type="entry name" value="HEAT-SHOCK PROTEIN 20 FAMILY MEMBER"/>
    <property type="match status" value="1"/>
</dbReference>
<sequence length="186" mass="20815">MSTPKMLAPMVDQWPAWLGRLGIPESWQQFLDAETIRVEEYRDGDMLVVRAELPGIDPDRDVEVVVADGMLRIHAERTERTESTDFTGEPAGRKVTEAETTEAETTEAETTEVEEAEVKEAEVKEAEARRHYRSEFRYGSFTRALALPAGVAESDVTATYTDGILEVRVPMVEAAERTRTVPVTRG</sequence>
<organism evidence="3">
    <name type="scientific">freshwater metagenome</name>
    <dbReference type="NCBI Taxonomy" id="449393"/>
    <lineage>
        <taxon>unclassified sequences</taxon>
        <taxon>metagenomes</taxon>
        <taxon>ecological metagenomes</taxon>
    </lineage>
</organism>
<dbReference type="InterPro" id="IPR008978">
    <property type="entry name" value="HSP20-like_chaperone"/>
</dbReference>
<dbReference type="AlphaFoldDB" id="A0A6J6F3K8"/>
<feature type="domain" description="SHSP" evidence="2">
    <location>
        <begin position="29"/>
        <end position="186"/>
    </location>
</feature>
<evidence type="ECO:0000313" key="3">
    <source>
        <dbReference type="EMBL" id="CAB4579428.1"/>
    </source>
</evidence>
<evidence type="ECO:0000256" key="1">
    <source>
        <dbReference type="SAM" id="MobiDB-lite"/>
    </source>
</evidence>
<dbReference type="InterPro" id="IPR002068">
    <property type="entry name" value="A-crystallin/Hsp20_dom"/>
</dbReference>
<dbReference type="PROSITE" id="PS01031">
    <property type="entry name" value="SHSP"/>
    <property type="match status" value="1"/>
</dbReference>
<gene>
    <name evidence="3" type="ORF">UFOPK1493_02958</name>
</gene>
<feature type="compositionally biased region" description="Acidic residues" evidence="1">
    <location>
        <begin position="99"/>
        <end position="110"/>
    </location>
</feature>
<reference evidence="3" key="1">
    <citation type="submission" date="2020-05" db="EMBL/GenBank/DDBJ databases">
        <authorList>
            <person name="Chiriac C."/>
            <person name="Salcher M."/>
            <person name="Ghai R."/>
            <person name="Kavagutti S V."/>
        </authorList>
    </citation>
    <scope>NUCLEOTIDE SEQUENCE</scope>
</reference>
<dbReference type="SUPFAM" id="SSF49764">
    <property type="entry name" value="HSP20-like chaperones"/>
    <property type="match status" value="1"/>
</dbReference>
<dbReference type="Gene3D" id="2.60.40.790">
    <property type="match status" value="1"/>
</dbReference>